<dbReference type="EMBL" id="NWTC01000028">
    <property type="protein sequence ID" value="PDT44786.1"/>
    <property type="molecule type" value="Genomic_DNA"/>
</dbReference>
<dbReference type="Proteomes" id="UP000220353">
    <property type="component" value="Unassembled WGS sequence"/>
</dbReference>
<feature type="transmembrane region" description="Helical" evidence="7">
    <location>
        <begin position="97"/>
        <end position="114"/>
    </location>
</feature>
<feature type="transmembrane region" description="Helical" evidence="7">
    <location>
        <begin position="43"/>
        <end position="63"/>
    </location>
</feature>
<evidence type="ECO:0000256" key="2">
    <source>
        <dbReference type="ARBA" id="ARBA00022475"/>
    </source>
</evidence>
<dbReference type="Gene3D" id="1.10.3730.20">
    <property type="match status" value="1"/>
</dbReference>
<keyword evidence="5 7" id="KW-0472">Membrane</keyword>
<evidence type="ECO:0000256" key="1">
    <source>
        <dbReference type="ARBA" id="ARBA00004651"/>
    </source>
</evidence>
<evidence type="ECO:0000313" key="8">
    <source>
        <dbReference type="EMBL" id="PDT44786.1"/>
    </source>
</evidence>
<evidence type="ECO:0000256" key="6">
    <source>
        <dbReference type="RuleBase" id="RU003942"/>
    </source>
</evidence>
<keyword evidence="4 7" id="KW-1133">Transmembrane helix</keyword>
<gene>
    <name evidence="8" type="ORF">CO661_27270</name>
</gene>
<feature type="transmembrane region" description="Helical" evidence="7">
    <location>
        <begin position="70"/>
        <end position="91"/>
    </location>
</feature>
<organism evidence="8 9">
    <name type="scientific">Rhizobium fredii</name>
    <name type="common">Sinorhizobium fredii</name>
    <dbReference type="NCBI Taxonomy" id="380"/>
    <lineage>
        <taxon>Bacteria</taxon>
        <taxon>Pseudomonadati</taxon>
        <taxon>Pseudomonadota</taxon>
        <taxon>Alphaproteobacteria</taxon>
        <taxon>Hyphomicrobiales</taxon>
        <taxon>Rhizobiaceae</taxon>
        <taxon>Sinorhizobium/Ensifer group</taxon>
        <taxon>Sinorhizobium</taxon>
    </lineage>
</organism>
<dbReference type="PANTHER" id="PTHR30561">
    <property type="entry name" value="SMR FAMILY PROTON-DEPENDENT DRUG EFFLUX TRANSPORTER SUGE"/>
    <property type="match status" value="1"/>
</dbReference>
<keyword evidence="2" id="KW-1003">Cell membrane</keyword>
<dbReference type="PANTHER" id="PTHR30561:SF9">
    <property type="entry name" value="4-AMINO-4-DEOXY-L-ARABINOSE-PHOSPHOUNDECAPRENOL FLIPPASE SUBUNIT ARNF-RELATED"/>
    <property type="match status" value="1"/>
</dbReference>
<dbReference type="SUPFAM" id="SSF103481">
    <property type="entry name" value="Multidrug resistance efflux transporter EmrE"/>
    <property type="match status" value="1"/>
</dbReference>
<evidence type="ECO:0000256" key="5">
    <source>
        <dbReference type="ARBA" id="ARBA00023136"/>
    </source>
</evidence>
<protein>
    <recommendedName>
        <fullName evidence="10">Small multidrug resistance protein</fullName>
    </recommendedName>
</protein>
<dbReference type="InterPro" id="IPR037185">
    <property type="entry name" value="EmrE-like"/>
</dbReference>
<sequence>MNAVPIILVFAAGLNSCIGNILLKWGRASLPASAGLADTFLTPGFLGGVVFYGINVLLFAKALDSLEVSVAYPILAGSGFAMLIIASHYFFGEPFHLHKWIGVALVLVGIIFLARGG</sequence>
<comment type="caution">
    <text evidence="8">The sequence shown here is derived from an EMBL/GenBank/DDBJ whole genome shotgun (WGS) entry which is preliminary data.</text>
</comment>
<evidence type="ECO:0000256" key="4">
    <source>
        <dbReference type="ARBA" id="ARBA00022989"/>
    </source>
</evidence>
<dbReference type="InterPro" id="IPR000390">
    <property type="entry name" value="Small_drug/metabolite_transptr"/>
</dbReference>
<proteinExistence type="inferred from homology"/>
<dbReference type="GO" id="GO:0005886">
    <property type="term" value="C:plasma membrane"/>
    <property type="evidence" value="ECO:0007669"/>
    <property type="project" value="UniProtKB-SubCell"/>
</dbReference>
<comment type="subcellular location">
    <subcellularLocation>
        <location evidence="1 6">Cell membrane</location>
        <topology evidence="1 6">Multi-pass membrane protein</topology>
    </subcellularLocation>
</comment>
<reference evidence="8 9" key="1">
    <citation type="submission" date="2017-09" db="EMBL/GenBank/DDBJ databases">
        <title>Comparative genomics of rhizobia isolated from Phaseolus vulgaris in China.</title>
        <authorList>
            <person name="Tong W."/>
        </authorList>
    </citation>
    <scope>NUCLEOTIDE SEQUENCE [LARGE SCALE GENOMIC DNA]</scope>
    <source>
        <strain evidence="8 9">PCH1</strain>
    </source>
</reference>
<keyword evidence="3 6" id="KW-0812">Transmembrane</keyword>
<comment type="similarity">
    <text evidence="6">Belongs to the drug/metabolite transporter (DMT) superfamily. Small multidrug resistance (SMR) (TC 2.A.7.1) family.</text>
</comment>
<dbReference type="RefSeq" id="WP_097587692.1">
    <property type="nucleotide sequence ID" value="NZ_NWTC01000028.1"/>
</dbReference>
<dbReference type="Pfam" id="PF00893">
    <property type="entry name" value="Multi_Drug_Res"/>
    <property type="match status" value="1"/>
</dbReference>
<accession>A0A2A6LRF0</accession>
<dbReference type="InterPro" id="IPR045324">
    <property type="entry name" value="Small_multidrug_res"/>
</dbReference>
<evidence type="ECO:0000313" key="9">
    <source>
        <dbReference type="Proteomes" id="UP000220353"/>
    </source>
</evidence>
<dbReference type="AlphaFoldDB" id="A0A2A6LRF0"/>
<evidence type="ECO:0000256" key="7">
    <source>
        <dbReference type="SAM" id="Phobius"/>
    </source>
</evidence>
<evidence type="ECO:0008006" key="10">
    <source>
        <dbReference type="Google" id="ProtNLM"/>
    </source>
</evidence>
<name>A0A2A6LRF0_RHIFR</name>
<evidence type="ECO:0000256" key="3">
    <source>
        <dbReference type="ARBA" id="ARBA00022692"/>
    </source>
</evidence>
<dbReference type="GO" id="GO:0022857">
    <property type="term" value="F:transmembrane transporter activity"/>
    <property type="evidence" value="ECO:0007669"/>
    <property type="project" value="InterPro"/>
</dbReference>